<accession>A0A382G467</accession>
<dbReference type="AlphaFoldDB" id="A0A382G467"/>
<gene>
    <name evidence="2" type="ORF">METZ01_LOCUS222553</name>
</gene>
<proteinExistence type="predicted"/>
<evidence type="ECO:0000256" key="1">
    <source>
        <dbReference type="ARBA" id="ARBA00022737"/>
    </source>
</evidence>
<dbReference type="SUPFAM" id="SSF82185">
    <property type="entry name" value="Histone H3 K4-specific methyltransferase SET7/9 N-terminal domain"/>
    <property type="match status" value="1"/>
</dbReference>
<dbReference type="InterPro" id="IPR003409">
    <property type="entry name" value="MORN"/>
</dbReference>
<dbReference type="SMART" id="SM00698">
    <property type="entry name" value="MORN"/>
    <property type="match status" value="2"/>
</dbReference>
<feature type="non-terminal residue" evidence="2">
    <location>
        <position position="83"/>
    </location>
</feature>
<name>A0A382G467_9ZZZZ</name>
<sequence length="83" mass="9621">MRHVLIILSLLLLTSPLYSQSKETGVLYRWENGSKYMGEWKDGKKHGQGTFTYGRGKWEGEKYVGEFKYGYRNGQGTYTWSDG</sequence>
<dbReference type="PANTHER" id="PTHR23084">
    <property type="entry name" value="PHOSPHATIDYLINOSITOL-4-PHOSPHATE 5-KINASE RELATED"/>
    <property type="match status" value="1"/>
</dbReference>
<dbReference type="Pfam" id="PF02493">
    <property type="entry name" value="MORN"/>
    <property type="match status" value="2"/>
</dbReference>
<dbReference type="PANTHER" id="PTHR23084:SF263">
    <property type="entry name" value="MORN REPEAT-CONTAINING PROTEIN 1"/>
    <property type="match status" value="1"/>
</dbReference>
<dbReference type="Gene3D" id="2.20.110.10">
    <property type="entry name" value="Histone H3 K4-specific methyltransferase SET7/9 N-terminal domain"/>
    <property type="match status" value="2"/>
</dbReference>
<organism evidence="2">
    <name type="scientific">marine metagenome</name>
    <dbReference type="NCBI Taxonomy" id="408172"/>
    <lineage>
        <taxon>unclassified sequences</taxon>
        <taxon>metagenomes</taxon>
        <taxon>ecological metagenomes</taxon>
    </lineage>
</organism>
<reference evidence="2" key="1">
    <citation type="submission" date="2018-05" db="EMBL/GenBank/DDBJ databases">
        <authorList>
            <person name="Lanie J.A."/>
            <person name="Ng W.-L."/>
            <person name="Kazmierczak K.M."/>
            <person name="Andrzejewski T.M."/>
            <person name="Davidsen T.M."/>
            <person name="Wayne K.J."/>
            <person name="Tettelin H."/>
            <person name="Glass J.I."/>
            <person name="Rusch D."/>
            <person name="Podicherti R."/>
            <person name="Tsui H.-C.T."/>
            <person name="Winkler M.E."/>
        </authorList>
    </citation>
    <scope>NUCLEOTIDE SEQUENCE</scope>
</reference>
<protein>
    <recommendedName>
        <fullName evidence="3">MORN repeat-containing protein</fullName>
    </recommendedName>
</protein>
<evidence type="ECO:0000313" key="2">
    <source>
        <dbReference type="EMBL" id="SVB69699.1"/>
    </source>
</evidence>
<dbReference type="EMBL" id="UINC01053322">
    <property type="protein sequence ID" value="SVB69699.1"/>
    <property type="molecule type" value="Genomic_DNA"/>
</dbReference>
<keyword evidence="1" id="KW-0677">Repeat</keyword>
<evidence type="ECO:0008006" key="3">
    <source>
        <dbReference type="Google" id="ProtNLM"/>
    </source>
</evidence>